<keyword evidence="6" id="KW-1185">Reference proteome</keyword>
<feature type="compositionally biased region" description="Basic and acidic residues" evidence="4">
    <location>
        <begin position="260"/>
        <end position="282"/>
    </location>
</feature>
<evidence type="ECO:0000313" key="5">
    <source>
        <dbReference type="EMBL" id="KAK4461138.1"/>
    </source>
</evidence>
<dbReference type="InterPro" id="IPR010756">
    <property type="entry name" value="Tls1-like"/>
</dbReference>
<comment type="caution">
    <text evidence="5">The sequence shown here is derived from an EMBL/GenBank/DDBJ whole genome shotgun (WGS) entry which is preliminary data.</text>
</comment>
<evidence type="ECO:0000313" key="6">
    <source>
        <dbReference type="Proteomes" id="UP001321749"/>
    </source>
</evidence>
<keyword evidence="3" id="KW-0539">Nucleus</keyword>
<name>A0AAV9HLC0_9PEZI</name>
<evidence type="ECO:0000256" key="4">
    <source>
        <dbReference type="SAM" id="MobiDB-lite"/>
    </source>
</evidence>
<dbReference type="Pfam" id="PF07052">
    <property type="entry name" value="Hep_59"/>
    <property type="match status" value="1"/>
</dbReference>
<dbReference type="GO" id="GO:0005681">
    <property type="term" value="C:spliceosomal complex"/>
    <property type="evidence" value="ECO:0007669"/>
    <property type="project" value="TreeGrafter"/>
</dbReference>
<feature type="region of interest" description="Disordered" evidence="4">
    <location>
        <begin position="223"/>
        <end position="360"/>
    </location>
</feature>
<comment type="similarity">
    <text evidence="2">Belongs to the TLS1 family.</text>
</comment>
<evidence type="ECO:0000256" key="1">
    <source>
        <dbReference type="ARBA" id="ARBA00004123"/>
    </source>
</evidence>
<gene>
    <name evidence="5" type="ORF">QBC42DRAFT_270888</name>
</gene>
<feature type="region of interest" description="Disordered" evidence="4">
    <location>
        <begin position="152"/>
        <end position="195"/>
    </location>
</feature>
<dbReference type="PANTHER" id="PTHR13486">
    <property type="entry name" value="TELOMERE LENGTH AND SILENCING PROTEIN 1 TLS1 FAMILY MEMBER"/>
    <property type="match status" value="1"/>
</dbReference>
<accession>A0AAV9HLC0</accession>
<sequence length="374" mass="41649">MASPIPEPATEPKVVFRPGKKRKAYRQRVGEDAETTISASDDGTPAISLPSTPAPETAEEKGLSVAEALRLRNARKHKLGGVGFRAGQHSHNSDYMAFDNNAEQSLVLHDGTDAQAGIDVIGGMNTRFAPQTGLVGEIVNRHMEEYVESELARRKRQAAESSAREEEQANNSRSAISMQSETGQPGTAPQTVDSQRVLQGKLVEVDLGDDARARNIAMTERARRRLQGQIDEEVRDSADGPDSKVRIGRDGKPWRPRNRRNSDDIKRDHLVEEFLSENKIDMYDVPPEQTAVGTGPEEDEEHAGDDRIAEQFRRDFMDAMAQRHRRRRPATNATKPAPKPYREDILRGPKLGGSRNARAAAREVLLREQKSKRR</sequence>
<evidence type="ECO:0000256" key="3">
    <source>
        <dbReference type="ARBA" id="ARBA00023242"/>
    </source>
</evidence>
<dbReference type="AlphaFoldDB" id="A0AAV9HLC0"/>
<reference evidence="5" key="1">
    <citation type="journal article" date="2023" name="Mol. Phylogenet. Evol.">
        <title>Genome-scale phylogeny and comparative genomics of the fungal order Sordariales.</title>
        <authorList>
            <person name="Hensen N."/>
            <person name="Bonometti L."/>
            <person name="Westerberg I."/>
            <person name="Brannstrom I.O."/>
            <person name="Guillou S."/>
            <person name="Cros-Aarteil S."/>
            <person name="Calhoun S."/>
            <person name="Haridas S."/>
            <person name="Kuo A."/>
            <person name="Mondo S."/>
            <person name="Pangilinan J."/>
            <person name="Riley R."/>
            <person name="LaButti K."/>
            <person name="Andreopoulos B."/>
            <person name="Lipzen A."/>
            <person name="Chen C."/>
            <person name="Yan M."/>
            <person name="Daum C."/>
            <person name="Ng V."/>
            <person name="Clum A."/>
            <person name="Steindorff A."/>
            <person name="Ohm R.A."/>
            <person name="Martin F."/>
            <person name="Silar P."/>
            <person name="Natvig D.O."/>
            <person name="Lalanne C."/>
            <person name="Gautier V."/>
            <person name="Ament-Velasquez S.L."/>
            <person name="Kruys A."/>
            <person name="Hutchinson M.I."/>
            <person name="Powell A.J."/>
            <person name="Barry K."/>
            <person name="Miller A.N."/>
            <person name="Grigoriev I.V."/>
            <person name="Debuchy R."/>
            <person name="Gladieux P."/>
            <person name="Hiltunen Thoren M."/>
            <person name="Johannesson H."/>
        </authorList>
    </citation>
    <scope>NUCLEOTIDE SEQUENCE</scope>
    <source>
        <strain evidence="5">PSN324</strain>
    </source>
</reference>
<reference evidence="5" key="2">
    <citation type="submission" date="2023-06" db="EMBL/GenBank/DDBJ databases">
        <authorList>
            <consortium name="Lawrence Berkeley National Laboratory"/>
            <person name="Mondo S.J."/>
            <person name="Hensen N."/>
            <person name="Bonometti L."/>
            <person name="Westerberg I."/>
            <person name="Brannstrom I.O."/>
            <person name="Guillou S."/>
            <person name="Cros-Aarteil S."/>
            <person name="Calhoun S."/>
            <person name="Haridas S."/>
            <person name="Kuo A."/>
            <person name="Pangilinan J."/>
            <person name="Riley R."/>
            <person name="Labutti K."/>
            <person name="Andreopoulos B."/>
            <person name="Lipzen A."/>
            <person name="Chen C."/>
            <person name="Yanf M."/>
            <person name="Daum C."/>
            <person name="Ng V."/>
            <person name="Clum A."/>
            <person name="Steindorff A."/>
            <person name="Ohm R."/>
            <person name="Martin F."/>
            <person name="Silar P."/>
            <person name="Natvig D."/>
            <person name="Lalanne C."/>
            <person name="Gautier V."/>
            <person name="Ament-Velasquez S.L."/>
            <person name="Kruys A."/>
            <person name="Hutchinson M.I."/>
            <person name="Powell A.J."/>
            <person name="Barry K."/>
            <person name="Miller A.N."/>
            <person name="Grigoriev I.V."/>
            <person name="Debuchy R."/>
            <person name="Gladieux P."/>
            <person name="Thoren M.H."/>
            <person name="Johannesson H."/>
        </authorList>
    </citation>
    <scope>NUCLEOTIDE SEQUENCE</scope>
    <source>
        <strain evidence="5">PSN324</strain>
    </source>
</reference>
<feature type="compositionally biased region" description="Basic and acidic residues" evidence="4">
    <location>
        <begin position="304"/>
        <end position="317"/>
    </location>
</feature>
<dbReference type="GO" id="GO:0000398">
    <property type="term" value="P:mRNA splicing, via spliceosome"/>
    <property type="evidence" value="ECO:0007669"/>
    <property type="project" value="TreeGrafter"/>
</dbReference>
<feature type="region of interest" description="Disordered" evidence="4">
    <location>
        <begin position="1"/>
        <end position="62"/>
    </location>
</feature>
<proteinExistence type="inferred from homology"/>
<dbReference type="PANTHER" id="PTHR13486:SF2">
    <property type="entry name" value="SPLICING FACTOR C9ORF78"/>
    <property type="match status" value="1"/>
</dbReference>
<protein>
    <submittedName>
        <fullName evidence="5">Hepatocellular carcinoma-associated antigen 59-domain-containing protein</fullName>
    </submittedName>
</protein>
<dbReference type="EMBL" id="MU864997">
    <property type="protein sequence ID" value="KAK4461138.1"/>
    <property type="molecule type" value="Genomic_DNA"/>
</dbReference>
<feature type="compositionally biased region" description="Polar residues" evidence="4">
    <location>
        <begin position="170"/>
        <end position="195"/>
    </location>
</feature>
<dbReference type="Proteomes" id="UP001321749">
    <property type="component" value="Unassembled WGS sequence"/>
</dbReference>
<organism evidence="5 6">
    <name type="scientific">Cladorrhinum samala</name>
    <dbReference type="NCBI Taxonomy" id="585594"/>
    <lineage>
        <taxon>Eukaryota</taxon>
        <taxon>Fungi</taxon>
        <taxon>Dikarya</taxon>
        <taxon>Ascomycota</taxon>
        <taxon>Pezizomycotina</taxon>
        <taxon>Sordariomycetes</taxon>
        <taxon>Sordariomycetidae</taxon>
        <taxon>Sordariales</taxon>
        <taxon>Podosporaceae</taxon>
        <taxon>Cladorrhinum</taxon>
    </lineage>
</organism>
<feature type="compositionally biased region" description="Basic and acidic residues" evidence="4">
    <location>
        <begin position="235"/>
        <end position="253"/>
    </location>
</feature>
<evidence type="ECO:0000256" key="2">
    <source>
        <dbReference type="ARBA" id="ARBA00007643"/>
    </source>
</evidence>
<comment type="subcellular location">
    <subcellularLocation>
        <location evidence="1">Nucleus</location>
    </subcellularLocation>
</comment>